<dbReference type="EMBL" id="BKAG01000007">
    <property type="protein sequence ID" value="GEP42049.1"/>
    <property type="molecule type" value="Genomic_DNA"/>
</dbReference>
<evidence type="ECO:0000313" key="3">
    <source>
        <dbReference type="Proteomes" id="UP000321577"/>
    </source>
</evidence>
<organism evidence="2 3">
    <name type="scientific">Brevifollis gellanilyticus</name>
    <dbReference type="NCBI Taxonomy" id="748831"/>
    <lineage>
        <taxon>Bacteria</taxon>
        <taxon>Pseudomonadati</taxon>
        <taxon>Verrucomicrobiota</taxon>
        <taxon>Verrucomicrobiia</taxon>
        <taxon>Verrucomicrobiales</taxon>
        <taxon>Verrucomicrobiaceae</taxon>
    </lineage>
</organism>
<evidence type="ECO:0000313" key="2">
    <source>
        <dbReference type="EMBL" id="GEP42049.1"/>
    </source>
</evidence>
<dbReference type="InterPro" id="IPR007712">
    <property type="entry name" value="RelE/ParE_toxin"/>
</dbReference>
<dbReference type="Proteomes" id="UP000321577">
    <property type="component" value="Unassembled WGS sequence"/>
</dbReference>
<proteinExistence type="predicted"/>
<gene>
    <name evidence="2" type="ORF">BGE01nite_13400</name>
</gene>
<evidence type="ECO:0000256" key="1">
    <source>
        <dbReference type="ARBA" id="ARBA00022649"/>
    </source>
</evidence>
<dbReference type="AlphaFoldDB" id="A0A512M5P0"/>
<sequence length="100" mass="11649">MTVHVLRSAHEDILKAARFYEKQEKGLGERVIAFLETEVMKLGETAGIHPVHRGFYRAVVQGAFPYYLIYYTVDSKGVHVRAILDHRRNPSKIRRRLRDV</sequence>
<accession>A0A512M5P0</accession>
<name>A0A512M5P0_9BACT</name>
<evidence type="ECO:0008006" key="4">
    <source>
        <dbReference type="Google" id="ProtNLM"/>
    </source>
</evidence>
<dbReference type="InterPro" id="IPR035093">
    <property type="entry name" value="RelE/ParE_toxin_dom_sf"/>
</dbReference>
<dbReference type="Gene3D" id="3.30.2310.20">
    <property type="entry name" value="RelE-like"/>
    <property type="match status" value="1"/>
</dbReference>
<comment type="caution">
    <text evidence="2">The sequence shown here is derived from an EMBL/GenBank/DDBJ whole genome shotgun (WGS) entry which is preliminary data.</text>
</comment>
<dbReference type="RefSeq" id="WP_146849654.1">
    <property type="nucleotide sequence ID" value="NZ_BKAG01000007.1"/>
</dbReference>
<protein>
    <recommendedName>
        <fullName evidence="4">Plasmid stabilization protein</fullName>
    </recommendedName>
</protein>
<keyword evidence="1" id="KW-1277">Toxin-antitoxin system</keyword>
<dbReference type="Pfam" id="PF05016">
    <property type="entry name" value="ParE_toxin"/>
    <property type="match status" value="1"/>
</dbReference>
<dbReference type="OrthoDB" id="199790at2"/>
<reference evidence="2 3" key="1">
    <citation type="submission" date="2019-07" db="EMBL/GenBank/DDBJ databases">
        <title>Whole genome shotgun sequence of Brevifollis gellanilyticus NBRC 108608.</title>
        <authorList>
            <person name="Hosoyama A."/>
            <person name="Uohara A."/>
            <person name="Ohji S."/>
            <person name="Ichikawa N."/>
        </authorList>
    </citation>
    <scope>NUCLEOTIDE SEQUENCE [LARGE SCALE GENOMIC DNA]</scope>
    <source>
        <strain evidence="2 3">NBRC 108608</strain>
    </source>
</reference>
<keyword evidence="3" id="KW-1185">Reference proteome</keyword>